<organism evidence="1 2">
    <name type="scientific">Nocardia puris</name>
    <dbReference type="NCBI Taxonomy" id="208602"/>
    <lineage>
        <taxon>Bacteria</taxon>
        <taxon>Bacillati</taxon>
        <taxon>Actinomycetota</taxon>
        <taxon>Actinomycetes</taxon>
        <taxon>Mycobacteriales</taxon>
        <taxon>Nocardiaceae</taxon>
        <taxon>Nocardia</taxon>
    </lineage>
</organism>
<reference evidence="1 2" key="1">
    <citation type="submission" date="2018-06" db="EMBL/GenBank/DDBJ databases">
        <title>Genomic Encyclopedia of Type Strains, Phase IV (KMG-IV): sequencing the most valuable type-strain genomes for metagenomic binning, comparative biology and taxonomic classification.</title>
        <authorList>
            <person name="Goeker M."/>
        </authorList>
    </citation>
    <scope>NUCLEOTIDE SEQUENCE [LARGE SCALE GENOMIC DNA]</scope>
    <source>
        <strain evidence="1 2">DSM 44599</strain>
    </source>
</reference>
<dbReference type="RefSeq" id="WP_147265800.1">
    <property type="nucleotide sequence ID" value="NZ_QNRE01000004.1"/>
</dbReference>
<evidence type="ECO:0000313" key="2">
    <source>
        <dbReference type="Proteomes" id="UP000252586"/>
    </source>
</evidence>
<protein>
    <submittedName>
        <fullName evidence="1">Uncharacterized protein</fullName>
    </submittedName>
</protein>
<sequence>MTEFHRRRARVGGGFSWYCQLPATHWATEPAPNGWHLVYMRWPHWWLVGHHLRIELHTQSLDTAMDRAGIVQAALEQGATADTLGQHLGWSRPGIQVNAHTCARCGRVGTAGFTLASGENSRSTPTMHCPWAAACSEHVAAEVVAYEIYRTSAPFGTADLDPPG</sequence>
<evidence type="ECO:0000313" key="1">
    <source>
        <dbReference type="EMBL" id="RBO91318.1"/>
    </source>
</evidence>
<name>A0A366DQ33_9NOCA</name>
<comment type="caution">
    <text evidence="1">The sequence shown here is derived from an EMBL/GenBank/DDBJ whole genome shotgun (WGS) entry which is preliminary data.</text>
</comment>
<dbReference type="STRING" id="1210090.GCA_001613185_00919"/>
<accession>A0A366DQ33</accession>
<dbReference type="EMBL" id="QNRE01000004">
    <property type="protein sequence ID" value="RBO91318.1"/>
    <property type="molecule type" value="Genomic_DNA"/>
</dbReference>
<keyword evidence="2" id="KW-1185">Reference proteome</keyword>
<gene>
    <name evidence="1" type="ORF">DFR74_10420</name>
</gene>
<dbReference type="AlphaFoldDB" id="A0A366DQ33"/>
<proteinExistence type="predicted"/>
<dbReference type="Proteomes" id="UP000252586">
    <property type="component" value="Unassembled WGS sequence"/>
</dbReference>